<keyword evidence="2" id="KW-1185">Reference proteome</keyword>
<dbReference type="Proteomes" id="UP001341840">
    <property type="component" value="Unassembled WGS sequence"/>
</dbReference>
<proteinExistence type="predicted"/>
<name>A0ABU6QTB4_9FABA</name>
<sequence length="170" mass="18620">MGFSKTEHPCGRTNLKLNIWESLSRACDRATPPCNCTVKKTNYGWSLSPSCRRTLPHVPAHGSCARAVPPCELTVGRVALDPICNFRRALARFNPCDRTGPKTESNGPPNRACNHASGPCTYAGESAALKSANFNTLISLLSFSLKSLYSQLLKTSNYTHTQPLKPYYCV</sequence>
<dbReference type="EMBL" id="JASCZI010001247">
    <property type="protein sequence ID" value="MED6114615.1"/>
    <property type="molecule type" value="Genomic_DNA"/>
</dbReference>
<protein>
    <submittedName>
        <fullName evidence="1">Uncharacterized protein</fullName>
    </submittedName>
</protein>
<reference evidence="1 2" key="1">
    <citation type="journal article" date="2023" name="Plants (Basel)">
        <title>Bridging the Gap: Combining Genomics and Transcriptomics Approaches to Understand Stylosanthes scabra, an Orphan Legume from the Brazilian Caatinga.</title>
        <authorList>
            <person name="Ferreira-Neto J.R.C."/>
            <person name="da Silva M.D."/>
            <person name="Binneck E."/>
            <person name="de Melo N.F."/>
            <person name="da Silva R.H."/>
            <person name="de Melo A.L.T.M."/>
            <person name="Pandolfi V."/>
            <person name="Bustamante F.O."/>
            <person name="Brasileiro-Vidal A.C."/>
            <person name="Benko-Iseppon A.M."/>
        </authorList>
    </citation>
    <scope>NUCLEOTIDE SEQUENCE [LARGE SCALE GENOMIC DNA]</scope>
    <source>
        <tissue evidence="1">Leaves</tissue>
    </source>
</reference>
<evidence type="ECO:0000313" key="1">
    <source>
        <dbReference type="EMBL" id="MED6114615.1"/>
    </source>
</evidence>
<evidence type="ECO:0000313" key="2">
    <source>
        <dbReference type="Proteomes" id="UP001341840"/>
    </source>
</evidence>
<organism evidence="1 2">
    <name type="scientific">Stylosanthes scabra</name>
    <dbReference type="NCBI Taxonomy" id="79078"/>
    <lineage>
        <taxon>Eukaryota</taxon>
        <taxon>Viridiplantae</taxon>
        <taxon>Streptophyta</taxon>
        <taxon>Embryophyta</taxon>
        <taxon>Tracheophyta</taxon>
        <taxon>Spermatophyta</taxon>
        <taxon>Magnoliopsida</taxon>
        <taxon>eudicotyledons</taxon>
        <taxon>Gunneridae</taxon>
        <taxon>Pentapetalae</taxon>
        <taxon>rosids</taxon>
        <taxon>fabids</taxon>
        <taxon>Fabales</taxon>
        <taxon>Fabaceae</taxon>
        <taxon>Papilionoideae</taxon>
        <taxon>50 kb inversion clade</taxon>
        <taxon>dalbergioids sensu lato</taxon>
        <taxon>Dalbergieae</taxon>
        <taxon>Pterocarpus clade</taxon>
        <taxon>Stylosanthes</taxon>
    </lineage>
</organism>
<comment type="caution">
    <text evidence="1">The sequence shown here is derived from an EMBL/GenBank/DDBJ whole genome shotgun (WGS) entry which is preliminary data.</text>
</comment>
<gene>
    <name evidence="1" type="ORF">PIB30_079051</name>
</gene>
<accession>A0ABU6QTB4</accession>